<gene>
    <name evidence="7" type="ORF">HRUBRA_02430</name>
</gene>
<keyword evidence="4 7" id="KW-0808">Transferase</keyword>
<dbReference type="STRING" id="1265313.HRUBRA_02430"/>
<evidence type="ECO:0000256" key="5">
    <source>
        <dbReference type="ARBA" id="ARBA00023136"/>
    </source>
</evidence>
<sequence>MTARTLTPAARPPWSRRLAWRAQAFALGVFWRGAGLLPPRTAATVGAQLFRRLGPLTGKQRFVRRNLELAYPTLTPASWEALARDVWGNFGAVLAEYPHLNRYSEGDADALETAVHPSSRALIEAGEPAVFVTAHLANWELPGLALSRLGIALSVVYAPQSNPRVDAMLQRHRDVLGCDFVPKTDSIRTLLGALKQGRSVGLLSDQRTDFGEALPFFGRPAMTAISPAWLALRQGRPLIPVRVERLQHGRYRVRVLAPLDGKDRSRAGVIALSRRLNALFECWIREQPGQWLCMRRRWPGSIEA</sequence>
<dbReference type="InterPro" id="IPR004960">
    <property type="entry name" value="LipA_acyltrans"/>
</dbReference>
<comment type="subcellular location">
    <subcellularLocation>
        <location evidence="1">Cell inner membrane</location>
    </subcellularLocation>
</comment>
<keyword evidence="8" id="KW-1185">Reference proteome</keyword>
<dbReference type="CDD" id="cd07984">
    <property type="entry name" value="LPLAT_LABLAT-like"/>
    <property type="match status" value="1"/>
</dbReference>
<keyword evidence="5" id="KW-0472">Membrane</keyword>
<evidence type="ECO:0000256" key="6">
    <source>
        <dbReference type="ARBA" id="ARBA00023315"/>
    </source>
</evidence>
<dbReference type="OrthoDB" id="9803456at2"/>
<dbReference type="GO" id="GO:0016746">
    <property type="term" value="F:acyltransferase activity"/>
    <property type="evidence" value="ECO:0007669"/>
    <property type="project" value="UniProtKB-KW"/>
</dbReference>
<accession>A0A095VNE0</accession>
<dbReference type="GO" id="GO:0009247">
    <property type="term" value="P:glycolipid biosynthetic process"/>
    <property type="evidence" value="ECO:0007669"/>
    <property type="project" value="UniProtKB-ARBA"/>
</dbReference>
<keyword evidence="6 7" id="KW-0012">Acyltransferase</keyword>
<evidence type="ECO:0000256" key="3">
    <source>
        <dbReference type="ARBA" id="ARBA00022519"/>
    </source>
</evidence>
<evidence type="ECO:0000256" key="1">
    <source>
        <dbReference type="ARBA" id="ARBA00004533"/>
    </source>
</evidence>
<dbReference type="Pfam" id="PF03279">
    <property type="entry name" value="Lip_A_acyltrans"/>
    <property type="match status" value="1"/>
</dbReference>
<dbReference type="EMBL" id="AUVB01000077">
    <property type="protein sequence ID" value="KGE02992.1"/>
    <property type="molecule type" value="Genomic_DNA"/>
</dbReference>
<keyword evidence="3" id="KW-0997">Cell inner membrane</keyword>
<dbReference type="Proteomes" id="UP000029640">
    <property type="component" value="Unassembled WGS sequence"/>
</dbReference>
<dbReference type="PANTHER" id="PTHR30606:SF10">
    <property type="entry name" value="PHOSPHATIDYLINOSITOL MANNOSIDE ACYLTRANSFERASE"/>
    <property type="match status" value="1"/>
</dbReference>
<dbReference type="GO" id="GO:0005886">
    <property type="term" value="C:plasma membrane"/>
    <property type="evidence" value="ECO:0007669"/>
    <property type="project" value="UniProtKB-SubCell"/>
</dbReference>
<keyword evidence="2" id="KW-1003">Cell membrane</keyword>
<organism evidence="7 8">
    <name type="scientific">Pseudohaliea rubra DSM 19751</name>
    <dbReference type="NCBI Taxonomy" id="1265313"/>
    <lineage>
        <taxon>Bacteria</taxon>
        <taxon>Pseudomonadati</taxon>
        <taxon>Pseudomonadota</taxon>
        <taxon>Gammaproteobacteria</taxon>
        <taxon>Cellvibrionales</taxon>
        <taxon>Halieaceae</taxon>
        <taxon>Pseudohaliea</taxon>
    </lineage>
</organism>
<comment type="caution">
    <text evidence="7">The sequence shown here is derived from an EMBL/GenBank/DDBJ whole genome shotgun (WGS) entry which is preliminary data.</text>
</comment>
<evidence type="ECO:0000313" key="7">
    <source>
        <dbReference type="EMBL" id="KGE02992.1"/>
    </source>
</evidence>
<dbReference type="PATRIC" id="fig|1265313.6.peg.2398"/>
<dbReference type="eggNOG" id="COG1560">
    <property type="taxonomic scope" value="Bacteria"/>
</dbReference>
<evidence type="ECO:0000256" key="4">
    <source>
        <dbReference type="ARBA" id="ARBA00022679"/>
    </source>
</evidence>
<dbReference type="RefSeq" id="WP_052094504.1">
    <property type="nucleotide sequence ID" value="NZ_KN234759.1"/>
</dbReference>
<name>A0A095VNE0_9GAMM</name>
<dbReference type="AlphaFoldDB" id="A0A095VNE0"/>
<evidence type="ECO:0000313" key="8">
    <source>
        <dbReference type="Proteomes" id="UP000029640"/>
    </source>
</evidence>
<evidence type="ECO:0000256" key="2">
    <source>
        <dbReference type="ARBA" id="ARBA00022475"/>
    </source>
</evidence>
<proteinExistence type="predicted"/>
<dbReference type="PANTHER" id="PTHR30606">
    <property type="entry name" value="LIPID A BIOSYNTHESIS LAUROYL ACYLTRANSFERASE"/>
    <property type="match status" value="1"/>
</dbReference>
<protein>
    <submittedName>
        <fullName evidence="7">Lipid A biosynthesis lauroyl acyltransferase</fullName>
    </submittedName>
</protein>
<dbReference type="HOGENOM" id="CLU_049421_4_2_6"/>
<reference evidence="7 8" key="1">
    <citation type="journal article" date="2014" name="Genome Announc.">
        <title>Genome Sequence of Gammaproteobacterial Pseudohaliea rubra Type Strain DSM 19751, Isolated from Coastal Seawater of the Mediterranean Sea.</title>
        <authorList>
            <person name="Spring S."/>
            <person name="Fiebig A."/>
            <person name="Riedel T."/>
            <person name="Goker M."/>
            <person name="Klenk H.P."/>
        </authorList>
    </citation>
    <scope>NUCLEOTIDE SEQUENCE [LARGE SCALE GENOMIC DNA]</scope>
    <source>
        <strain evidence="7 8">DSM 19751</strain>
    </source>
</reference>